<feature type="non-terminal residue" evidence="2">
    <location>
        <position position="580"/>
    </location>
</feature>
<feature type="region of interest" description="Disordered" evidence="1">
    <location>
        <begin position="374"/>
        <end position="400"/>
    </location>
</feature>
<proteinExistence type="predicted"/>
<organism evidence="2">
    <name type="scientific">Strawberry crinivirus 3</name>
    <dbReference type="NCBI Taxonomy" id="499955"/>
    <lineage>
        <taxon>Viruses</taxon>
        <taxon>Riboviria</taxon>
        <taxon>Orthornavirae</taxon>
        <taxon>Kitrinoviricota</taxon>
        <taxon>Alsuviricetes</taxon>
        <taxon>Martellivirales</taxon>
        <taxon>Closteroviridae</taxon>
        <taxon>Crinivirus</taxon>
    </lineage>
</organism>
<sequence>MASCDVPSTSGSNASFDDSWKSLKAEPEFQSLVQRKQFLQGRIEGCRILDMPHDEAVWRSDLKRQERKIKDYICAFKARQSSSAEVPPSASIPRLEDNSILLNENSSTEAESLAESDFSLSRLTDVCALPSTLNSFVNDSGIRPFAGCTSNVSIETPFFGSLVQFTNLNFWEENANFLKEDYDFATIHPDCLSIDITASIQTLCTSPKRQRRIKRGTFRESYKNISYDFCFSNDLSFIKFLLFKPSFSDNQLTLQIIVIKDGHKTKRDKNTLVIVLGTAKNGKTFEVAPSFLLGKPVHGFQAQVKHAVVSLLNKEPILRNCHKEAQHFRDKDKRGNFFELIFSYLLNENYPWAPVSDLPLTKSQIARRKRLERKKMGVTKVENQRQAPSDALPQPSEEKPTTVYKHYKSTGIADLGSKRNIFFDVCRTQAQSTNSQLPTVVHMKEKNSKGNFYVSFIGGSRTKVPNDRFAVRNLFNATLKDGFYCVPIQALCPDGSVFKHHIQAYCWLDFFALKNKAIPHDVVPFPALKMNFLRKFGLRAYDKSAIENFSNGSGHYDVVKAKSAKDLVTSPSYLFNRKTK</sequence>
<reference evidence="2" key="1">
    <citation type="submission" date="2007-11" db="EMBL/GenBank/DDBJ databases">
        <title>A new crinivirus infects strawberry.</title>
        <authorList>
            <person name="Tzanetakis I.E."/>
            <person name="Martin R.R."/>
        </authorList>
    </citation>
    <scope>NUCLEOTIDE SEQUENCE</scope>
    <source>
        <strain evidence="2">M1</strain>
    </source>
</reference>
<dbReference type="EMBL" id="EU267168">
    <property type="protein sequence ID" value="ABY89096.1"/>
    <property type="molecule type" value="Genomic_RNA"/>
</dbReference>
<evidence type="ECO:0000313" key="2">
    <source>
        <dbReference type="EMBL" id="ABY89096.1"/>
    </source>
</evidence>
<evidence type="ECO:0000256" key="1">
    <source>
        <dbReference type="SAM" id="MobiDB-lite"/>
    </source>
</evidence>
<protein>
    <submittedName>
        <fullName evidence="2">Polyprotein 1a</fullName>
    </submittedName>
</protein>
<accession>B2KXE3</accession>
<name>B2KXE3_9CLOS</name>